<sequence>MFRSSSIWAGVISAGITQLQDTVSFSKGKMNRNRYAVNTAANLSGAVGLTAGVEYGALLGTMLFPGPGTVVGTIAGGLIGDRLGRWVGEGAASSISQIKKAKVPREKDFELLSHPNN</sequence>
<dbReference type="AlphaFoldDB" id="A0A8J2YA53"/>
<keyword evidence="2" id="KW-1185">Reference proteome</keyword>
<evidence type="ECO:0008006" key="3">
    <source>
        <dbReference type="Google" id="ProtNLM"/>
    </source>
</evidence>
<dbReference type="EMBL" id="BMHQ01000001">
    <property type="protein sequence ID" value="GGE06264.1"/>
    <property type="molecule type" value="Genomic_DNA"/>
</dbReference>
<reference evidence="1" key="1">
    <citation type="journal article" date="2014" name="Int. J. Syst. Evol. Microbiol.">
        <title>Complete genome sequence of Corynebacterium casei LMG S-19264T (=DSM 44701T), isolated from a smear-ripened cheese.</title>
        <authorList>
            <consortium name="US DOE Joint Genome Institute (JGI-PGF)"/>
            <person name="Walter F."/>
            <person name="Albersmeier A."/>
            <person name="Kalinowski J."/>
            <person name="Ruckert C."/>
        </authorList>
    </citation>
    <scope>NUCLEOTIDE SEQUENCE</scope>
    <source>
        <strain evidence="1">CGMCC 1.15179</strain>
    </source>
</reference>
<proteinExistence type="predicted"/>
<gene>
    <name evidence="1" type="ORF">GCM10011571_04200</name>
</gene>
<reference evidence="1" key="2">
    <citation type="submission" date="2020-09" db="EMBL/GenBank/DDBJ databases">
        <authorList>
            <person name="Sun Q."/>
            <person name="Zhou Y."/>
        </authorList>
    </citation>
    <scope>NUCLEOTIDE SEQUENCE</scope>
    <source>
        <strain evidence="1">CGMCC 1.15179</strain>
    </source>
</reference>
<dbReference type="RefSeq" id="WP_188646256.1">
    <property type="nucleotide sequence ID" value="NZ_BMHQ01000001.1"/>
</dbReference>
<evidence type="ECO:0000313" key="1">
    <source>
        <dbReference type="EMBL" id="GGE06264.1"/>
    </source>
</evidence>
<comment type="caution">
    <text evidence="1">The sequence shown here is derived from an EMBL/GenBank/DDBJ whole genome shotgun (WGS) entry which is preliminary data.</text>
</comment>
<evidence type="ECO:0000313" key="2">
    <source>
        <dbReference type="Proteomes" id="UP000625210"/>
    </source>
</evidence>
<protein>
    <recommendedName>
        <fullName evidence="3">Glycine zipper domain-containing protein</fullName>
    </recommendedName>
</protein>
<organism evidence="1 2">
    <name type="scientific">Marinithermofilum abyssi</name>
    <dbReference type="NCBI Taxonomy" id="1571185"/>
    <lineage>
        <taxon>Bacteria</taxon>
        <taxon>Bacillati</taxon>
        <taxon>Bacillota</taxon>
        <taxon>Bacilli</taxon>
        <taxon>Bacillales</taxon>
        <taxon>Thermoactinomycetaceae</taxon>
        <taxon>Marinithermofilum</taxon>
    </lineage>
</organism>
<name>A0A8J2YA53_9BACL</name>
<dbReference type="Proteomes" id="UP000625210">
    <property type="component" value="Unassembled WGS sequence"/>
</dbReference>
<accession>A0A8J2YA53</accession>